<dbReference type="Gene3D" id="3.40.220.10">
    <property type="entry name" value="Leucine Aminopeptidase, subunit E, domain 1"/>
    <property type="match status" value="1"/>
</dbReference>
<evidence type="ECO:0000256" key="5">
    <source>
        <dbReference type="ARBA" id="ARBA00033172"/>
    </source>
</evidence>
<keyword evidence="3" id="KW-0645">Protease</keyword>
<dbReference type="InterPro" id="IPR011356">
    <property type="entry name" value="Leucine_aapep/pepB"/>
</dbReference>
<evidence type="ECO:0000256" key="1">
    <source>
        <dbReference type="ARBA" id="ARBA00009528"/>
    </source>
</evidence>
<dbReference type="InterPro" id="IPR043472">
    <property type="entry name" value="Macro_dom-like"/>
</dbReference>
<evidence type="ECO:0000256" key="3">
    <source>
        <dbReference type="ARBA" id="ARBA00022670"/>
    </source>
</evidence>
<proteinExistence type="inferred from homology"/>
<evidence type="ECO:0000313" key="10">
    <source>
        <dbReference type="EMBL" id="PWJ76886.1"/>
    </source>
</evidence>
<evidence type="ECO:0000256" key="4">
    <source>
        <dbReference type="ARBA" id="ARBA00022801"/>
    </source>
</evidence>
<keyword evidence="4" id="KW-0378">Hydrolase</keyword>
<dbReference type="EMBL" id="QGGY01000004">
    <property type="protein sequence ID" value="PWJ76886.1"/>
    <property type="molecule type" value="Genomic_DNA"/>
</dbReference>
<comment type="caution">
    <text evidence="10">The sequence shown here is derived from an EMBL/GenBank/DDBJ whole genome shotgun (WGS) entry which is preliminary data.</text>
</comment>
<reference evidence="10 11" key="1">
    <citation type="submission" date="2018-05" db="EMBL/GenBank/DDBJ databases">
        <authorList>
            <person name="Goeker M."/>
            <person name="Huntemann M."/>
            <person name="Clum A."/>
            <person name="Pillay M."/>
            <person name="Palaniappan K."/>
            <person name="Varghese N."/>
            <person name="Mikhailova N."/>
            <person name="Stamatis D."/>
            <person name="Reddy T."/>
            <person name="Daum C."/>
            <person name="Shapiro N."/>
            <person name="Ivanova N."/>
            <person name="Kyrpides N."/>
            <person name="Woyke T."/>
        </authorList>
    </citation>
    <scope>NUCLEOTIDE SEQUENCE [LARGE SCALE GENOMIC DNA]</scope>
    <source>
        <strain evidence="10 11">DSM 26524</strain>
    </source>
</reference>
<name>A0AB73T6C3_9FIRM</name>
<dbReference type="PANTHER" id="PTHR11963">
    <property type="entry name" value="LEUCINE AMINOPEPTIDASE-RELATED"/>
    <property type="match status" value="1"/>
</dbReference>
<dbReference type="GO" id="GO:0030145">
    <property type="term" value="F:manganese ion binding"/>
    <property type="evidence" value="ECO:0007669"/>
    <property type="project" value="InterPro"/>
</dbReference>
<dbReference type="SUPFAM" id="SSF53187">
    <property type="entry name" value="Zn-dependent exopeptidases"/>
    <property type="match status" value="1"/>
</dbReference>
<dbReference type="Proteomes" id="UP000245412">
    <property type="component" value="Unassembled WGS sequence"/>
</dbReference>
<dbReference type="Pfam" id="PF00883">
    <property type="entry name" value="Peptidase_M17"/>
    <property type="match status" value="1"/>
</dbReference>
<dbReference type="RefSeq" id="WP_257497775.1">
    <property type="nucleotide sequence ID" value="NZ_JANKBI010000023.1"/>
</dbReference>
<evidence type="ECO:0000256" key="2">
    <source>
        <dbReference type="ARBA" id="ARBA00022438"/>
    </source>
</evidence>
<dbReference type="PRINTS" id="PR00481">
    <property type="entry name" value="LAMNOPPTDASE"/>
</dbReference>
<dbReference type="Gene3D" id="3.40.630.10">
    <property type="entry name" value="Zn peptidases"/>
    <property type="match status" value="1"/>
</dbReference>
<dbReference type="PROSITE" id="PS00631">
    <property type="entry name" value="CYTOSOL_AP"/>
    <property type="match status" value="1"/>
</dbReference>
<sequence>MIQIVSESTKGAVVEFGFEKEEGKFKGKALETLFYPEKDGKEVLYVGLGKKEETAGGQTDENICKVLVKEAAAKAVKELRSHEIYEFSMNISAVAEKFGTESVRDIAEGALLADYEQIQYPGKDCRKTEIELTGIEGSEAEAASALLSEYEAVIEGVRFARDMVNMPGNKLRPEDFAGEVLNLVKDTEIEAQVFHLEDLKKMKMDALLGVGESSEFPPCLVVLRYMGDPECEEVKGLVGKGVTCDTGGYCLKPAASMGGIRGDMAGGAAVAGAIYALAKNRVKTNAVAVIPMCENRISDGSLLPGDVINSYAGKTIEIANTDAEGRLILADAVSYAVKQEKVTHILDIATLTGAVVNMLGFTIGGVISDDQEWFDRFRRAYQVSGERYWRLPVYPEHEKMIKSKVADIRNMGESCCGTITAGLFIKSFAEGKPWLHLDIAGTAWVEPPVFEFQSAGATGAGVTSIYQLCRQ</sequence>
<comment type="function">
    <text evidence="6">Presumably involved in the processing and regular turnover of intracellular proteins. Catalyzes the removal of unsubstituted N-terminal amino acids from various peptides.</text>
</comment>
<dbReference type="PANTHER" id="PTHR11963:SF23">
    <property type="entry name" value="CYTOSOL AMINOPEPTIDASE"/>
    <property type="match status" value="1"/>
</dbReference>
<gene>
    <name evidence="10" type="ORF">C7383_104335</name>
</gene>
<dbReference type="Pfam" id="PF02789">
    <property type="entry name" value="Peptidase_M17_N"/>
    <property type="match status" value="1"/>
</dbReference>
<feature type="domain" description="Cytosol aminopeptidase" evidence="9">
    <location>
        <begin position="320"/>
        <end position="327"/>
    </location>
</feature>
<keyword evidence="2 10" id="KW-0031">Aminopeptidase</keyword>
<comment type="similarity">
    <text evidence="1">Belongs to the peptidase M17 family.</text>
</comment>
<evidence type="ECO:0000313" key="11">
    <source>
        <dbReference type="Proteomes" id="UP000245412"/>
    </source>
</evidence>
<accession>A0AB73T6C3</accession>
<dbReference type="GO" id="GO:0070006">
    <property type="term" value="F:metalloaminopeptidase activity"/>
    <property type="evidence" value="ECO:0007669"/>
    <property type="project" value="InterPro"/>
</dbReference>
<evidence type="ECO:0000256" key="6">
    <source>
        <dbReference type="ARBA" id="ARBA00049972"/>
    </source>
</evidence>
<evidence type="ECO:0000256" key="7">
    <source>
        <dbReference type="ARBA" id="ARBA00050021"/>
    </source>
</evidence>
<dbReference type="GO" id="GO:0006508">
    <property type="term" value="P:proteolysis"/>
    <property type="evidence" value="ECO:0007669"/>
    <property type="project" value="UniProtKB-KW"/>
</dbReference>
<dbReference type="InterPro" id="IPR008283">
    <property type="entry name" value="Peptidase_M17_N"/>
</dbReference>
<dbReference type="InterPro" id="IPR000819">
    <property type="entry name" value="Peptidase_M17_C"/>
</dbReference>
<dbReference type="AlphaFoldDB" id="A0AB73T6C3"/>
<organism evidence="10 11">
    <name type="scientific">Murimonas intestini</name>
    <dbReference type="NCBI Taxonomy" id="1337051"/>
    <lineage>
        <taxon>Bacteria</taxon>
        <taxon>Bacillati</taxon>
        <taxon>Bacillota</taxon>
        <taxon>Clostridia</taxon>
        <taxon>Lachnospirales</taxon>
        <taxon>Lachnospiraceae</taxon>
        <taxon>Murimonas</taxon>
    </lineage>
</organism>
<evidence type="ECO:0000259" key="9">
    <source>
        <dbReference type="PROSITE" id="PS00631"/>
    </source>
</evidence>
<dbReference type="GO" id="GO:0005737">
    <property type="term" value="C:cytoplasm"/>
    <property type="evidence" value="ECO:0007669"/>
    <property type="project" value="InterPro"/>
</dbReference>
<dbReference type="SUPFAM" id="SSF52949">
    <property type="entry name" value="Macro domain-like"/>
    <property type="match status" value="1"/>
</dbReference>
<protein>
    <recommendedName>
        <fullName evidence="7">Probable cytosol aminopeptidase</fullName>
    </recommendedName>
    <alternativeName>
        <fullName evidence="8">Leucine aminopeptidase</fullName>
    </alternativeName>
    <alternativeName>
        <fullName evidence="5">Leucyl aminopeptidase</fullName>
    </alternativeName>
</protein>
<keyword evidence="11" id="KW-1185">Reference proteome</keyword>
<evidence type="ECO:0000256" key="8">
    <source>
        <dbReference type="ARBA" id="ARBA00050061"/>
    </source>
</evidence>
<dbReference type="CDD" id="cd00433">
    <property type="entry name" value="Peptidase_M17"/>
    <property type="match status" value="1"/>
</dbReference>